<dbReference type="Pfam" id="PF03797">
    <property type="entry name" value="Autotransporter"/>
    <property type="match status" value="1"/>
</dbReference>
<evidence type="ECO:0000256" key="13">
    <source>
        <dbReference type="ARBA" id="ARBA00023136"/>
    </source>
</evidence>
<dbReference type="Gene3D" id="1.10.287.1490">
    <property type="match status" value="1"/>
</dbReference>
<accession>A0A6G8JKR0</accession>
<reference evidence="20 21" key="1">
    <citation type="submission" date="2016-03" db="EMBL/GenBank/DDBJ databases">
        <authorList>
            <person name="Bojesen A.M."/>
            <person name="Planet P."/>
            <person name="Hansen M.J."/>
        </authorList>
    </citation>
    <scope>NUCLEOTIDE SEQUENCE [LARGE SCALE GENOMIC DNA]</scope>
    <source>
        <strain evidence="20 21">B 234/94</strain>
    </source>
</reference>
<dbReference type="GO" id="GO:0042597">
    <property type="term" value="C:periplasmic space"/>
    <property type="evidence" value="ECO:0007669"/>
    <property type="project" value="UniProtKB-SubCell"/>
</dbReference>
<dbReference type="SUPFAM" id="SSF103515">
    <property type="entry name" value="Autotransporter"/>
    <property type="match status" value="1"/>
</dbReference>
<evidence type="ECO:0000259" key="19">
    <source>
        <dbReference type="PROSITE" id="PS51691"/>
    </source>
</evidence>
<evidence type="ECO:0000256" key="16">
    <source>
        <dbReference type="SAM" id="Coils"/>
    </source>
</evidence>
<dbReference type="Proteomes" id="UP000501366">
    <property type="component" value="Chromosome"/>
</dbReference>
<evidence type="ECO:0000256" key="7">
    <source>
        <dbReference type="ARBA" id="ARBA00022670"/>
    </source>
</evidence>
<keyword evidence="6" id="KW-0964">Secreted</keyword>
<dbReference type="GO" id="GO:0006508">
    <property type="term" value="P:proteolysis"/>
    <property type="evidence" value="ECO:0007669"/>
    <property type="project" value="UniProtKB-KW"/>
</dbReference>
<dbReference type="SMART" id="SM00869">
    <property type="entry name" value="Autotransporter"/>
    <property type="match status" value="1"/>
</dbReference>
<dbReference type="Pfam" id="PF24078">
    <property type="entry name" value="Beta-sol_PIC_HAP1_IgA0_2nd"/>
    <property type="match status" value="1"/>
</dbReference>
<keyword evidence="11" id="KW-0378">Hydrolase</keyword>
<dbReference type="Gene3D" id="2.160.20.20">
    <property type="match status" value="2"/>
</dbReference>
<protein>
    <submittedName>
        <fullName evidence="20">Peptidase S6</fullName>
    </submittedName>
</protein>
<keyword evidence="16" id="KW-0175">Coiled coil</keyword>
<keyword evidence="10" id="KW-0574">Periplasm</keyword>
<feature type="domain" description="Autotransporter" evidence="18">
    <location>
        <begin position="1252"/>
        <end position="1506"/>
    </location>
</feature>
<dbReference type="SMR" id="A0A6G8JKR0"/>
<dbReference type="KEGG" id="mgra:A4G16_10005"/>
<dbReference type="InterPro" id="IPR036709">
    <property type="entry name" value="Autotransporte_beta_dom_sf"/>
</dbReference>
<evidence type="ECO:0000256" key="9">
    <source>
        <dbReference type="ARBA" id="ARBA00022729"/>
    </source>
</evidence>
<dbReference type="GO" id="GO:0009986">
    <property type="term" value="C:cell surface"/>
    <property type="evidence" value="ECO:0007669"/>
    <property type="project" value="UniProtKB-SubCell"/>
</dbReference>
<dbReference type="RefSeq" id="WP_165889737.1">
    <property type="nucleotide sequence ID" value="NZ_CP015030.1"/>
</dbReference>
<dbReference type="InterPro" id="IPR030396">
    <property type="entry name" value="Peptidase_S6_dom"/>
</dbReference>
<keyword evidence="15" id="KW-0998">Cell outer membrane</keyword>
<dbReference type="PANTHER" id="PTHR12338:SF10">
    <property type="entry name" value="ADHESION AND PENETRATION PROTEIN AUTOTRANSPORTER"/>
    <property type="match status" value="1"/>
</dbReference>
<dbReference type="InterPro" id="IPR050909">
    <property type="entry name" value="Bact_Autotransporter_VF"/>
</dbReference>
<evidence type="ECO:0000256" key="6">
    <source>
        <dbReference type="ARBA" id="ARBA00022525"/>
    </source>
</evidence>
<dbReference type="Gene3D" id="3.30.160.280">
    <property type="match status" value="2"/>
</dbReference>
<evidence type="ECO:0000256" key="4">
    <source>
        <dbReference type="ARBA" id="ARBA00004613"/>
    </source>
</evidence>
<evidence type="ECO:0000256" key="8">
    <source>
        <dbReference type="ARBA" id="ARBA00022692"/>
    </source>
</evidence>
<evidence type="ECO:0000256" key="14">
    <source>
        <dbReference type="ARBA" id="ARBA00023145"/>
    </source>
</evidence>
<keyword evidence="9 17" id="KW-0732">Signal</keyword>
<evidence type="ECO:0000259" key="18">
    <source>
        <dbReference type="PROSITE" id="PS51208"/>
    </source>
</evidence>
<evidence type="ECO:0000256" key="3">
    <source>
        <dbReference type="ARBA" id="ARBA00004571"/>
    </source>
</evidence>
<evidence type="ECO:0000313" key="21">
    <source>
        <dbReference type="Proteomes" id="UP000501366"/>
    </source>
</evidence>
<dbReference type="Pfam" id="PF02395">
    <property type="entry name" value="Peptidase_S6"/>
    <property type="match status" value="1"/>
</dbReference>
<dbReference type="InterPro" id="IPR005546">
    <property type="entry name" value="Autotransporte_beta"/>
</dbReference>
<evidence type="ECO:0000256" key="11">
    <source>
        <dbReference type="ARBA" id="ARBA00022801"/>
    </source>
</evidence>
<feature type="coiled-coil region" evidence="16">
    <location>
        <begin position="1042"/>
        <end position="1178"/>
    </location>
</feature>
<organism evidence="20 21">
    <name type="scientific">Mannheimia granulomatis</name>
    <dbReference type="NCBI Taxonomy" id="85402"/>
    <lineage>
        <taxon>Bacteria</taxon>
        <taxon>Pseudomonadati</taxon>
        <taxon>Pseudomonadota</taxon>
        <taxon>Gammaproteobacteria</taxon>
        <taxon>Pasteurellales</taxon>
        <taxon>Pasteurellaceae</taxon>
        <taxon>Mannheimia</taxon>
    </lineage>
</organism>
<evidence type="ECO:0000256" key="12">
    <source>
        <dbReference type="ARBA" id="ARBA00022825"/>
    </source>
</evidence>
<evidence type="ECO:0000256" key="17">
    <source>
        <dbReference type="SAM" id="SignalP"/>
    </source>
</evidence>
<name>A0A6G8JKR0_9PAST</name>
<dbReference type="PROSITE" id="PS51691">
    <property type="entry name" value="PEPTIDASE_S6"/>
    <property type="match status" value="1"/>
</dbReference>
<feature type="chain" id="PRO_5026040634" evidence="17">
    <location>
        <begin position="28"/>
        <end position="1506"/>
    </location>
</feature>
<dbReference type="InterPro" id="IPR012332">
    <property type="entry name" value="Autotransporter_pectin_lyase_C"/>
</dbReference>
<dbReference type="Gene3D" id="2.40.10.120">
    <property type="match status" value="1"/>
</dbReference>
<sequence>MNRLTKKFNLSYIASAVAITFVLPAYASVVRNDVDYQYFRDFAENKGRFTVGASNVDIKDLQGNHVGTMLPNIPMLDLSAGIRNAGYSTLIAPQYLVSVAHNTPHVYRSIEFGAPGNNRDANHYAYKIVDRNDHEKVEGGANWDYHTPRLNKLVTEVAPAKVSDLGNSSTVYLDNTRFTMFARAGSGRQNIRDTNNKNTQLAGAYNYLIGGTPLAAMEDRKDKPWLDFTGSVYDNKYGPLVTYSTPGDSGSAIYGYDSQEKRWVVVAVTNSYSGMEGKFNRTSTIRTDYHERKFAEDIAGQLNNQQEGAIFEWLANGKSSRIYSQNGSQHLAVSLADRTIRDNKAYPKGSADVIEVELPQEQNGKTLNFSGKDATIVLQSNIDQGAGALNFDANVTVRPGNDQTWLGAGITVAPNKRVTWQVKNPQGDRLSKLGEGTLYVNGRGENRGDISVGDGTVVLDQQAHNGKKQAFNKVGIVSGRPTVVLNSADQVNPNKIYFGFRGGRLDLNGNSLTFNRLQNTDEGARIVNNANNAATLTITPNKFTEEDIQWGEWKKEGSDIYEYINTHKNNRTDYFRLTGKATAYFPSNASSSADWEFLSHNKADAVRQVLAEKNSRPIHRTFNGFIGEIDSSKNNGQLNVVYDPQASRPLATASSVTWGKGLVAGADIYQFTHKQDGIRDYFALKGDPKKAVPTNRQSNDDWEYLSSNRQEAINKIVARKNALLEQEKLNNFYVVSGGLNLNGNLTLKGGKFLLSGRPTPHAYDVNNKQDVVYEDDWQNRQFSANQIVANGWSQLYVGRNVSSVTANLNATDNAQLNLGFINGQSPSCYYSEYSGVTNCTQQAVISEQNFANLPTTQIIGNTVLRNNSQLNLGKAHLQGTVQADNGTQMTLSNAASWTNNGNSTVGNLRVEQGSSITLNEQFANGVPARFNKLIVNGNLTGTGKINYVTDMAAEQGDHVLVNGVAEGQFTLALRNSGNEAASVSPLSLLTLANAAQNQHNVNVTLENGYVDLGAYRYILANRNYDYRLYNPLKDAQNRNTSIAAATSQLETAIRTAEQQRQEAARLATEITKQRQAEQSAKQAASTAQTKLKEANAELTQLQQYANYYAYYYPSYARQLQGQISTAKQKVAQATAALNSANGSAKSAAERLKQAEQAVASAQNVANRTEESLSGLRANVESAKAGLKGEMLQLCQENGAACDLIQIADNVAGTAINQGDWVSQYANTALSELSAQANSALQIGNGLDRQLFTHNDKLHVWSSLEHQKTEHKSNLYRPYEQQTNLTQVGVEMPLANGFTAGAVLSKNHANAEFDEGVSGKSNLLMATLYGKWQSEKGTFVSLDGSYGKAKNRIDLFGENRFNRHISAVGANIGHEFDLAGVKLQPSVGARYYRLSGKQYNLGEVEVNSPTANFMTYQAGVKVSKAFALADWSVEPSLAAHYVDANSKHLNVAVNGNNFEQRFGRYVKTEAGVAFARNQWQVAVNAGFLKGNEIQKQRFAGVKIGYQW</sequence>
<dbReference type="SUPFAM" id="SSF51126">
    <property type="entry name" value="Pectin lyase-like"/>
    <property type="match status" value="1"/>
</dbReference>
<keyword evidence="5" id="KW-1134">Transmembrane beta strand</keyword>
<dbReference type="PROSITE" id="PS51208">
    <property type="entry name" value="AUTOTRANSPORTER"/>
    <property type="match status" value="1"/>
</dbReference>
<dbReference type="GO" id="GO:0005576">
    <property type="term" value="C:extracellular region"/>
    <property type="evidence" value="ECO:0007669"/>
    <property type="project" value="UniProtKB-SubCell"/>
</dbReference>
<dbReference type="GO" id="GO:0004252">
    <property type="term" value="F:serine-type endopeptidase activity"/>
    <property type="evidence" value="ECO:0007669"/>
    <property type="project" value="InterPro"/>
</dbReference>
<dbReference type="Pfam" id="PF03212">
    <property type="entry name" value="Pertactin"/>
    <property type="match status" value="1"/>
</dbReference>
<evidence type="ECO:0000256" key="15">
    <source>
        <dbReference type="ARBA" id="ARBA00023237"/>
    </source>
</evidence>
<evidence type="ECO:0000313" key="20">
    <source>
        <dbReference type="EMBL" id="QIM67659.1"/>
    </source>
</evidence>
<dbReference type="PANTHER" id="PTHR12338">
    <property type="entry name" value="AUTOTRANSPORTER"/>
    <property type="match status" value="1"/>
</dbReference>
<keyword evidence="14" id="KW-0865">Zymogen</keyword>
<evidence type="ECO:0000256" key="2">
    <source>
        <dbReference type="ARBA" id="ARBA00004418"/>
    </source>
</evidence>
<keyword evidence="12" id="KW-0720">Serine protease</keyword>
<keyword evidence="7" id="KW-0645">Protease</keyword>
<dbReference type="PRINTS" id="PR00921">
    <property type="entry name" value="IGASERPTASE"/>
</dbReference>
<dbReference type="CDD" id="cd01343">
    <property type="entry name" value="PL1_Passenger_AT"/>
    <property type="match status" value="1"/>
</dbReference>
<dbReference type="Gene3D" id="2.40.128.130">
    <property type="entry name" value="Autotransporter beta-domain"/>
    <property type="match status" value="1"/>
</dbReference>
<gene>
    <name evidence="20" type="ORF">A4G16_10005</name>
</gene>
<feature type="domain" description="Peptidase S6" evidence="19">
    <location>
        <begin position="28"/>
        <end position="292"/>
    </location>
</feature>
<dbReference type="InterPro" id="IPR000710">
    <property type="entry name" value="Peptidase_S6"/>
</dbReference>
<evidence type="ECO:0000256" key="10">
    <source>
        <dbReference type="ARBA" id="ARBA00022764"/>
    </source>
</evidence>
<proteinExistence type="predicted"/>
<dbReference type="GO" id="GO:0009279">
    <property type="term" value="C:cell outer membrane"/>
    <property type="evidence" value="ECO:0007669"/>
    <property type="project" value="UniProtKB-SubCell"/>
</dbReference>
<evidence type="ECO:0000256" key="5">
    <source>
        <dbReference type="ARBA" id="ARBA00022452"/>
    </source>
</evidence>
<feature type="signal peptide" evidence="17">
    <location>
        <begin position="1"/>
        <end position="27"/>
    </location>
</feature>
<dbReference type="EMBL" id="CP015030">
    <property type="protein sequence ID" value="QIM67659.1"/>
    <property type="molecule type" value="Genomic_DNA"/>
</dbReference>
<comment type="subcellular location">
    <subcellularLocation>
        <location evidence="3">Cell outer membrane</location>
        <topology evidence="3">Multi-pass membrane protein</topology>
    </subcellularLocation>
    <subcellularLocation>
        <location evidence="1">Cell surface</location>
    </subcellularLocation>
    <subcellularLocation>
        <location evidence="2">Periplasm</location>
    </subcellularLocation>
    <subcellularLocation>
        <location evidence="4">Secreted</location>
    </subcellularLocation>
</comment>
<keyword evidence="8" id="KW-0812">Transmembrane</keyword>
<dbReference type="InterPro" id="IPR057393">
    <property type="entry name" value="PIC_HAP1_IgA0_b-sol2"/>
</dbReference>
<dbReference type="InterPro" id="IPR004899">
    <property type="entry name" value="Pertactin_central"/>
</dbReference>
<evidence type="ECO:0000256" key="1">
    <source>
        <dbReference type="ARBA" id="ARBA00004241"/>
    </source>
</evidence>
<keyword evidence="13" id="KW-0472">Membrane</keyword>
<dbReference type="InterPro" id="IPR011050">
    <property type="entry name" value="Pectin_lyase_fold/virulence"/>
</dbReference>